<organism evidence="1 2">
    <name type="scientific">Arctium lappa</name>
    <name type="common">Greater burdock</name>
    <name type="synonym">Lappa major</name>
    <dbReference type="NCBI Taxonomy" id="4217"/>
    <lineage>
        <taxon>Eukaryota</taxon>
        <taxon>Viridiplantae</taxon>
        <taxon>Streptophyta</taxon>
        <taxon>Embryophyta</taxon>
        <taxon>Tracheophyta</taxon>
        <taxon>Spermatophyta</taxon>
        <taxon>Magnoliopsida</taxon>
        <taxon>eudicotyledons</taxon>
        <taxon>Gunneridae</taxon>
        <taxon>Pentapetalae</taxon>
        <taxon>asterids</taxon>
        <taxon>campanulids</taxon>
        <taxon>Asterales</taxon>
        <taxon>Asteraceae</taxon>
        <taxon>Carduoideae</taxon>
        <taxon>Cardueae</taxon>
        <taxon>Arctiinae</taxon>
        <taxon>Arctium</taxon>
    </lineage>
</organism>
<evidence type="ECO:0000313" key="2">
    <source>
        <dbReference type="Proteomes" id="UP001055879"/>
    </source>
</evidence>
<accession>A0ACB8YA14</accession>
<sequence>MEFEPNRRKLEETVIGILKAADFEIASELSVRREAEKLLSVDLSDLASKRLVRRIIESFLLSSSPVDEFQEEPEGVEEVQTDKFPVDDRKIAGDDGGGRVICKLPGMRRVSIQKFRGTKLVSIREYYQKEGKVFPSGRGITLNSKQWSAFRSSFPDIEAAITKMEANIRGEGMEKKQTEAEASTPSTSLASEPCDLEKLQTEAEASNPSTSLASEPRVLEEFQIHPLIPIATTRFTGRNYYCWKRQMEFFLNQLKISYVLIESCPKIPVSPESSSEHISESKSRLITASGITIDENFHVSVIVSKLPPSWKHIRAKLMQEEYLPLDKLIYRLKDEEDYRNGGKNVDKFGQKKNESRVWCFGCGKEGHIRRNCPLTISYRWRRSQGSEQPREG</sequence>
<gene>
    <name evidence="1" type="ORF">L6452_36679</name>
</gene>
<evidence type="ECO:0000313" key="1">
    <source>
        <dbReference type="EMBL" id="KAI3681874.1"/>
    </source>
</evidence>
<protein>
    <submittedName>
        <fullName evidence="1">Uncharacterized protein</fullName>
    </submittedName>
</protein>
<reference evidence="2" key="1">
    <citation type="journal article" date="2022" name="Mol. Ecol. Resour.">
        <title>The genomes of chicory, endive, great burdock and yacon provide insights into Asteraceae palaeo-polyploidization history and plant inulin production.</title>
        <authorList>
            <person name="Fan W."/>
            <person name="Wang S."/>
            <person name="Wang H."/>
            <person name="Wang A."/>
            <person name="Jiang F."/>
            <person name="Liu H."/>
            <person name="Zhao H."/>
            <person name="Xu D."/>
            <person name="Zhang Y."/>
        </authorList>
    </citation>
    <scope>NUCLEOTIDE SEQUENCE [LARGE SCALE GENOMIC DNA]</scope>
    <source>
        <strain evidence="2">cv. Niubang</strain>
    </source>
</reference>
<dbReference type="Proteomes" id="UP001055879">
    <property type="component" value="Linkage Group LG13"/>
</dbReference>
<proteinExistence type="predicted"/>
<comment type="caution">
    <text evidence="1">The sequence shown here is derived from an EMBL/GenBank/DDBJ whole genome shotgun (WGS) entry which is preliminary data.</text>
</comment>
<reference evidence="1 2" key="2">
    <citation type="journal article" date="2022" name="Mol. Ecol. Resour.">
        <title>The genomes of chicory, endive, great burdock and yacon provide insights into Asteraceae paleo-polyploidization history and plant inulin production.</title>
        <authorList>
            <person name="Fan W."/>
            <person name="Wang S."/>
            <person name="Wang H."/>
            <person name="Wang A."/>
            <person name="Jiang F."/>
            <person name="Liu H."/>
            <person name="Zhao H."/>
            <person name="Xu D."/>
            <person name="Zhang Y."/>
        </authorList>
    </citation>
    <scope>NUCLEOTIDE SEQUENCE [LARGE SCALE GENOMIC DNA]</scope>
    <source>
        <strain evidence="2">cv. Niubang</strain>
    </source>
</reference>
<keyword evidence="2" id="KW-1185">Reference proteome</keyword>
<dbReference type="EMBL" id="CM042059">
    <property type="protein sequence ID" value="KAI3681874.1"/>
    <property type="molecule type" value="Genomic_DNA"/>
</dbReference>
<name>A0ACB8YA14_ARCLA</name>